<keyword evidence="9" id="KW-0472">Membrane</keyword>
<dbReference type="PANTHER" id="PTHR14995">
    <property type="entry name" value="AMNIONLESS"/>
    <property type="match status" value="1"/>
</dbReference>
<sequence>MSNPQIFLRFLLLIVATTAVVNADSFTWNKGRSLKDQDRYLDGRIPCEDDNILVETGDDPTVLLLDDDLDASSIYFQENGVIYFGSKASIGDKKGSWQCDKNYGVEDAIVKKEPAPAFFDYRNWRQIDLLGRPVRHPKIHAERVPSSDDTAIFPSTKISPVTVGNQVRLSKLFYAGRVSLYFPIFRFHCVRKFNFQKFTSIY</sequence>
<dbReference type="Proteomes" id="UP000659654">
    <property type="component" value="Unassembled WGS sequence"/>
</dbReference>
<evidence type="ECO:0000256" key="6">
    <source>
        <dbReference type="ARBA" id="ARBA00022729"/>
    </source>
</evidence>
<keyword evidence="8" id="KW-1133">Transmembrane helix</keyword>
<evidence type="ECO:0000256" key="1">
    <source>
        <dbReference type="ARBA" id="ARBA00004251"/>
    </source>
</evidence>
<evidence type="ECO:0000256" key="2">
    <source>
        <dbReference type="ARBA" id="ARBA00021200"/>
    </source>
</evidence>
<dbReference type="EMBL" id="CAJFCV020000005">
    <property type="protein sequence ID" value="CAG9121501.1"/>
    <property type="molecule type" value="Genomic_DNA"/>
</dbReference>
<keyword evidence="6 10" id="KW-0732">Signal</keyword>
<dbReference type="GO" id="GO:0030139">
    <property type="term" value="C:endocytic vesicle"/>
    <property type="evidence" value="ECO:0007669"/>
    <property type="project" value="TreeGrafter"/>
</dbReference>
<dbReference type="Proteomes" id="UP000582659">
    <property type="component" value="Unassembled WGS sequence"/>
</dbReference>
<feature type="chain" id="PRO_5035359550" description="Protein amnionless" evidence="10">
    <location>
        <begin position="24"/>
        <end position="202"/>
    </location>
</feature>
<accession>A0A1I7RXB0</accession>
<protein>
    <recommendedName>
        <fullName evidence="2">Protein amnionless</fullName>
    </recommendedName>
</protein>
<dbReference type="GO" id="GO:0015031">
    <property type="term" value="P:protein transport"/>
    <property type="evidence" value="ECO:0007669"/>
    <property type="project" value="UniProtKB-KW"/>
</dbReference>
<dbReference type="OrthoDB" id="1898221at2759"/>
<evidence type="ECO:0000256" key="5">
    <source>
        <dbReference type="ARBA" id="ARBA00022692"/>
    </source>
</evidence>
<dbReference type="PANTHER" id="PTHR14995:SF2">
    <property type="entry name" value="PROTEIN AMNIONLESS"/>
    <property type="match status" value="1"/>
</dbReference>
<dbReference type="WBParaSite" id="BXY_0537400.1">
    <property type="protein sequence ID" value="BXY_0537400.1"/>
    <property type="gene ID" value="BXY_0537400"/>
</dbReference>
<dbReference type="Pfam" id="PF14828">
    <property type="entry name" value="Amnionless"/>
    <property type="match status" value="1"/>
</dbReference>
<evidence type="ECO:0000256" key="4">
    <source>
        <dbReference type="ARBA" id="ARBA00022475"/>
    </source>
</evidence>
<keyword evidence="3" id="KW-0813">Transport</keyword>
<reference evidence="14" key="1">
    <citation type="submission" date="2016-11" db="UniProtKB">
        <authorList>
            <consortium name="WormBaseParasite"/>
        </authorList>
    </citation>
    <scope>IDENTIFICATION</scope>
</reference>
<evidence type="ECO:0000313" key="12">
    <source>
        <dbReference type="Proteomes" id="UP000095284"/>
    </source>
</evidence>
<evidence type="ECO:0000256" key="9">
    <source>
        <dbReference type="ARBA" id="ARBA00023136"/>
    </source>
</evidence>
<dbReference type="AlphaFoldDB" id="A0A1I7RXB0"/>
<keyword evidence="13" id="KW-1185">Reference proteome</keyword>
<organism evidence="12 14">
    <name type="scientific">Bursaphelenchus xylophilus</name>
    <name type="common">Pinewood nematode worm</name>
    <name type="synonym">Aphelenchoides xylophilus</name>
    <dbReference type="NCBI Taxonomy" id="6326"/>
    <lineage>
        <taxon>Eukaryota</taxon>
        <taxon>Metazoa</taxon>
        <taxon>Ecdysozoa</taxon>
        <taxon>Nematoda</taxon>
        <taxon>Chromadorea</taxon>
        <taxon>Rhabditida</taxon>
        <taxon>Tylenchina</taxon>
        <taxon>Tylenchomorpha</taxon>
        <taxon>Aphelenchoidea</taxon>
        <taxon>Aphelenchoididae</taxon>
        <taxon>Bursaphelenchus</taxon>
    </lineage>
</organism>
<reference evidence="11" key="2">
    <citation type="submission" date="2020-09" db="EMBL/GenBank/DDBJ databases">
        <authorList>
            <person name="Kikuchi T."/>
        </authorList>
    </citation>
    <scope>NUCLEOTIDE SEQUENCE</scope>
    <source>
        <strain evidence="11">Ka4C1</strain>
    </source>
</reference>
<dbReference type="Proteomes" id="UP000095284">
    <property type="component" value="Unplaced"/>
</dbReference>
<dbReference type="GO" id="GO:0006898">
    <property type="term" value="P:receptor-mediated endocytosis"/>
    <property type="evidence" value="ECO:0007669"/>
    <property type="project" value="TreeGrafter"/>
</dbReference>
<feature type="signal peptide" evidence="10">
    <location>
        <begin position="1"/>
        <end position="23"/>
    </location>
</feature>
<comment type="subcellular location">
    <subcellularLocation>
        <location evidence="1">Cell membrane</location>
        <topology evidence="1">Single-pass type I membrane protein</topology>
    </subcellularLocation>
</comment>
<dbReference type="EMBL" id="CAJFDI010000005">
    <property type="protein sequence ID" value="CAD5230532.1"/>
    <property type="molecule type" value="Genomic_DNA"/>
</dbReference>
<gene>
    <name evidence="11" type="ORF">BXYJ_LOCUS11034</name>
</gene>
<dbReference type="InterPro" id="IPR026112">
    <property type="entry name" value="AMN"/>
</dbReference>
<evidence type="ECO:0000313" key="13">
    <source>
        <dbReference type="Proteomes" id="UP000659654"/>
    </source>
</evidence>
<evidence type="ECO:0000256" key="8">
    <source>
        <dbReference type="ARBA" id="ARBA00022989"/>
    </source>
</evidence>
<name>A0A1I7RXB0_BURXY</name>
<keyword evidence="7" id="KW-0653">Protein transport</keyword>
<evidence type="ECO:0000256" key="10">
    <source>
        <dbReference type="SAM" id="SignalP"/>
    </source>
</evidence>
<evidence type="ECO:0000313" key="14">
    <source>
        <dbReference type="WBParaSite" id="BXY_0537400.1"/>
    </source>
</evidence>
<evidence type="ECO:0000313" key="11">
    <source>
        <dbReference type="EMBL" id="CAD5230532.1"/>
    </source>
</evidence>
<evidence type="ECO:0000256" key="7">
    <source>
        <dbReference type="ARBA" id="ARBA00022927"/>
    </source>
</evidence>
<proteinExistence type="predicted"/>
<dbReference type="GO" id="GO:0016324">
    <property type="term" value="C:apical plasma membrane"/>
    <property type="evidence" value="ECO:0007669"/>
    <property type="project" value="TreeGrafter"/>
</dbReference>
<keyword evidence="4" id="KW-1003">Cell membrane</keyword>
<keyword evidence="5" id="KW-0812">Transmembrane</keyword>
<evidence type="ECO:0000256" key="3">
    <source>
        <dbReference type="ARBA" id="ARBA00022448"/>
    </source>
</evidence>